<dbReference type="InterPro" id="IPR001487">
    <property type="entry name" value="Bromodomain"/>
</dbReference>
<accession>A0A3N4KVR3</accession>
<feature type="compositionally biased region" description="Acidic residues" evidence="3">
    <location>
        <begin position="563"/>
        <end position="576"/>
    </location>
</feature>
<dbReference type="Pfam" id="PF17035">
    <property type="entry name" value="BET"/>
    <property type="match status" value="1"/>
</dbReference>
<evidence type="ECO:0000259" key="4">
    <source>
        <dbReference type="PROSITE" id="PS50014"/>
    </source>
</evidence>
<evidence type="ECO:0000313" key="6">
    <source>
        <dbReference type="EMBL" id="RPB13509.1"/>
    </source>
</evidence>
<dbReference type="Pfam" id="PF00439">
    <property type="entry name" value="Bromodomain"/>
    <property type="match status" value="2"/>
</dbReference>
<dbReference type="InterPro" id="IPR036427">
    <property type="entry name" value="Bromodomain-like_sf"/>
</dbReference>
<evidence type="ECO:0000259" key="5">
    <source>
        <dbReference type="PROSITE" id="PS51525"/>
    </source>
</evidence>
<dbReference type="GO" id="GO:0000785">
    <property type="term" value="C:chromatin"/>
    <property type="evidence" value="ECO:0007669"/>
    <property type="project" value="TreeGrafter"/>
</dbReference>
<feature type="region of interest" description="Disordered" evidence="3">
    <location>
        <begin position="336"/>
        <end position="430"/>
    </location>
</feature>
<feature type="compositionally biased region" description="Basic and acidic residues" evidence="3">
    <location>
        <begin position="640"/>
        <end position="657"/>
    </location>
</feature>
<keyword evidence="7" id="KW-1185">Reference proteome</keyword>
<feature type="compositionally biased region" description="Basic and acidic residues" evidence="3">
    <location>
        <begin position="65"/>
        <end position="77"/>
    </location>
</feature>
<dbReference type="GO" id="GO:0006355">
    <property type="term" value="P:regulation of DNA-templated transcription"/>
    <property type="evidence" value="ECO:0007669"/>
    <property type="project" value="TreeGrafter"/>
</dbReference>
<gene>
    <name evidence="6" type="ORF">P167DRAFT_486142</name>
</gene>
<dbReference type="PROSITE" id="PS50014">
    <property type="entry name" value="BROMODOMAIN_2"/>
    <property type="match status" value="2"/>
</dbReference>
<reference evidence="6 7" key="1">
    <citation type="journal article" date="2018" name="Nat. Ecol. Evol.">
        <title>Pezizomycetes genomes reveal the molecular basis of ectomycorrhizal truffle lifestyle.</title>
        <authorList>
            <person name="Murat C."/>
            <person name="Payen T."/>
            <person name="Noel B."/>
            <person name="Kuo A."/>
            <person name="Morin E."/>
            <person name="Chen J."/>
            <person name="Kohler A."/>
            <person name="Krizsan K."/>
            <person name="Balestrini R."/>
            <person name="Da Silva C."/>
            <person name="Montanini B."/>
            <person name="Hainaut M."/>
            <person name="Levati E."/>
            <person name="Barry K.W."/>
            <person name="Belfiori B."/>
            <person name="Cichocki N."/>
            <person name="Clum A."/>
            <person name="Dockter R.B."/>
            <person name="Fauchery L."/>
            <person name="Guy J."/>
            <person name="Iotti M."/>
            <person name="Le Tacon F."/>
            <person name="Lindquist E.A."/>
            <person name="Lipzen A."/>
            <person name="Malagnac F."/>
            <person name="Mello A."/>
            <person name="Molinier V."/>
            <person name="Miyauchi S."/>
            <person name="Poulain J."/>
            <person name="Riccioni C."/>
            <person name="Rubini A."/>
            <person name="Sitrit Y."/>
            <person name="Splivallo R."/>
            <person name="Traeger S."/>
            <person name="Wang M."/>
            <person name="Zifcakova L."/>
            <person name="Wipf D."/>
            <person name="Zambonelli A."/>
            <person name="Paolocci F."/>
            <person name="Nowrousian M."/>
            <person name="Ottonello S."/>
            <person name="Baldrian P."/>
            <person name="Spatafora J.W."/>
            <person name="Henrissat B."/>
            <person name="Nagy L.G."/>
            <person name="Aury J.M."/>
            <person name="Wincker P."/>
            <person name="Grigoriev I.V."/>
            <person name="Bonfante P."/>
            <person name="Martin F.M."/>
        </authorList>
    </citation>
    <scope>NUCLEOTIDE SEQUENCE [LARGE SCALE GENOMIC DNA]</scope>
    <source>
        <strain evidence="6 7">CCBAS932</strain>
    </source>
</reference>
<feature type="compositionally biased region" description="Polar residues" evidence="3">
    <location>
        <begin position="1"/>
        <end position="12"/>
    </location>
</feature>
<feature type="domain" description="Bromo" evidence="4">
    <location>
        <begin position="452"/>
        <end position="524"/>
    </location>
</feature>
<dbReference type="InParanoid" id="A0A3N4KVR3"/>
<dbReference type="STRING" id="1392247.A0A3N4KVR3"/>
<organism evidence="6 7">
    <name type="scientific">Morchella conica CCBAS932</name>
    <dbReference type="NCBI Taxonomy" id="1392247"/>
    <lineage>
        <taxon>Eukaryota</taxon>
        <taxon>Fungi</taxon>
        <taxon>Dikarya</taxon>
        <taxon>Ascomycota</taxon>
        <taxon>Pezizomycotina</taxon>
        <taxon>Pezizomycetes</taxon>
        <taxon>Pezizales</taxon>
        <taxon>Morchellaceae</taxon>
        <taxon>Morchella</taxon>
    </lineage>
</organism>
<dbReference type="Proteomes" id="UP000277580">
    <property type="component" value="Unassembled WGS sequence"/>
</dbReference>
<feature type="compositionally biased region" description="Polar residues" evidence="3">
    <location>
        <begin position="127"/>
        <end position="136"/>
    </location>
</feature>
<feature type="compositionally biased region" description="Basic and acidic residues" evidence="3">
    <location>
        <begin position="399"/>
        <end position="415"/>
    </location>
</feature>
<feature type="region of interest" description="Disordered" evidence="3">
    <location>
        <begin position="1"/>
        <end position="226"/>
    </location>
</feature>
<dbReference type="PANTHER" id="PTHR22880">
    <property type="entry name" value="FALZ-RELATED BROMODOMAIN-CONTAINING PROTEINS"/>
    <property type="match status" value="1"/>
</dbReference>
<dbReference type="InterPro" id="IPR027353">
    <property type="entry name" value="NET_dom"/>
</dbReference>
<dbReference type="InterPro" id="IPR038336">
    <property type="entry name" value="NET_sf"/>
</dbReference>
<evidence type="ECO:0000256" key="2">
    <source>
        <dbReference type="PROSITE-ProRule" id="PRU00035"/>
    </source>
</evidence>
<feature type="region of interest" description="Disordered" evidence="3">
    <location>
        <begin position="596"/>
        <end position="657"/>
    </location>
</feature>
<feature type="compositionally biased region" description="Polar residues" evidence="3">
    <location>
        <begin position="101"/>
        <end position="110"/>
    </location>
</feature>
<feature type="compositionally biased region" description="Acidic residues" evidence="3">
    <location>
        <begin position="784"/>
        <end position="802"/>
    </location>
</feature>
<feature type="compositionally biased region" description="Pro residues" evidence="3">
    <location>
        <begin position="91"/>
        <end position="100"/>
    </location>
</feature>
<dbReference type="PRINTS" id="PR00503">
    <property type="entry name" value="BROMODOMAIN"/>
</dbReference>
<sequence length="802" mass="88314">MAVMSPQLSASTHPHDPKSETVAPALAEADNAVSQGTMAMDLDVNGTVKQSTTSSSIPEFAPSSPKDEPIANDDRDPLVNGNSTAKKINAPPSPPIPTPPLHQTDSSQELSDLHITSPAGGAPSMSFHGNGQTNVEEGQKIRDKAIVEDVRKETKIPERTNGAPSDRSKPSTHVSTADHAMTDAPSVKTSREREDDDNVGPPLKRAKTEEMDSSSSSAEAPLYHSTDPITPSQIKFVLGVIRSLRRTKDARPFTMPVDAERLNVPTYYEIVTNPMDLQTMEKKLQNNEYKTPRAIVDDFNLILSNCVLFNSNEHPVTDMSKSMQASWEKHMKGFPAANAPEVVEKSAPKPSKKKGGSSRPSAAKAPKSSQVKKEAKTVAQSPIAASPTFGLQPSGIPQIRRDSTAGDGRPKREIHPPAPKDLPYSDVKPRRKKNASELKFCDMVIKELHKKIHEPYAFPFYSPVDPVALNIPEYFKIIKKPMDLGTIQSKLKTNQYETGNDFEADLRLMFRNCYKFNPPNQAVHQMGKRLEGIFDEKWSDRAKYVRDNPGSHSPASASPPPEDHDEDEMSEEEEPNQPDIKALEQQLEMMKDQLSSLKRQNKKTPPVSSNSKKGKAGPSRKNSTAAAPAPPAKKVKRSGSKKDVPRITLEQKTELSERINFLPSGKMAYALNMIRQNMPEIDKGQNDEIELDIDELDPQTLYKLYVYVSKYTPALEAKYVPPPPPPRPAQESKAKTKAPSKPRKNKPMSASEQEAKIKDLTARLHDFDNPTPLPTSAQAAPENADSESSDDDESSGSESEEE</sequence>
<feature type="domain" description="Bromo" evidence="4">
    <location>
        <begin position="245"/>
        <end position="317"/>
    </location>
</feature>
<dbReference type="FunCoup" id="A0A3N4KVR3">
    <property type="interactions" value="577"/>
</dbReference>
<dbReference type="Gene3D" id="1.20.1270.220">
    <property type="match status" value="1"/>
</dbReference>
<dbReference type="GO" id="GO:0005634">
    <property type="term" value="C:nucleus"/>
    <property type="evidence" value="ECO:0007669"/>
    <property type="project" value="TreeGrafter"/>
</dbReference>
<feature type="region of interest" description="Disordered" evidence="3">
    <location>
        <begin position="544"/>
        <end position="578"/>
    </location>
</feature>
<keyword evidence="1 2" id="KW-0103">Bromodomain</keyword>
<feature type="compositionally biased region" description="Basic and acidic residues" evidence="3">
    <location>
        <begin position="137"/>
        <end position="158"/>
    </location>
</feature>
<dbReference type="AlphaFoldDB" id="A0A3N4KVR3"/>
<name>A0A3N4KVR3_9PEZI</name>
<feature type="compositionally biased region" description="Basic and acidic residues" evidence="3">
    <location>
        <begin position="753"/>
        <end position="768"/>
    </location>
</feature>
<feature type="region of interest" description="Disordered" evidence="3">
    <location>
        <begin position="716"/>
        <end position="802"/>
    </location>
</feature>
<dbReference type="Gene3D" id="1.20.920.10">
    <property type="entry name" value="Bromodomain-like"/>
    <property type="match status" value="2"/>
</dbReference>
<dbReference type="SMART" id="SM00297">
    <property type="entry name" value="BROMO"/>
    <property type="match status" value="2"/>
</dbReference>
<dbReference type="InterPro" id="IPR050935">
    <property type="entry name" value="Bromo_chromatin_reader"/>
</dbReference>
<feature type="compositionally biased region" description="Basic residues" evidence="3">
    <location>
        <begin position="735"/>
        <end position="746"/>
    </location>
</feature>
<dbReference type="PROSITE" id="PS00633">
    <property type="entry name" value="BROMODOMAIN_1"/>
    <property type="match status" value="2"/>
</dbReference>
<dbReference type="InterPro" id="IPR018359">
    <property type="entry name" value="Bromodomain_CS"/>
</dbReference>
<dbReference type="SUPFAM" id="SSF47370">
    <property type="entry name" value="Bromodomain"/>
    <property type="match status" value="2"/>
</dbReference>
<dbReference type="CDD" id="cd05499">
    <property type="entry name" value="Bromo_BDF1_2_II"/>
    <property type="match status" value="1"/>
</dbReference>
<protein>
    <submittedName>
        <fullName evidence="6">Bromodomain-domain-containing protein</fullName>
    </submittedName>
</protein>
<evidence type="ECO:0000313" key="7">
    <source>
        <dbReference type="Proteomes" id="UP000277580"/>
    </source>
</evidence>
<dbReference type="GO" id="GO:0006338">
    <property type="term" value="P:chromatin remodeling"/>
    <property type="evidence" value="ECO:0007669"/>
    <property type="project" value="TreeGrafter"/>
</dbReference>
<dbReference type="OrthoDB" id="784962at2759"/>
<dbReference type="PANTHER" id="PTHR22880:SF225">
    <property type="entry name" value="BROMODOMAIN-CONTAINING PROTEIN BET-1-RELATED"/>
    <property type="match status" value="1"/>
</dbReference>
<evidence type="ECO:0000256" key="1">
    <source>
        <dbReference type="ARBA" id="ARBA00023117"/>
    </source>
</evidence>
<feature type="compositionally biased region" description="Low complexity" evidence="3">
    <location>
        <begin position="357"/>
        <end position="369"/>
    </location>
</feature>
<dbReference type="EMBL" id="ML119122">
    <property type="protein sequence ID" value="RPB13509.1"/>
    <property type="molecule type" value="Genomic_DNA"/>
</dbReference>
<feature type="domain" description="NET" evidence="5">
    <location>
        <begin position="637"/>
        <end position="719"/>
    </location>
</feature>
<feature type="compositionally biased region" description="Polar residues" evidence="3">
    <location>
        <begin position="47"/>
        <end position="57"/>
    </location>
</feature>
<proteinExistence type="predicted"/>
<evidence type="ECO:0000256" key="3">
    <source>
        <dbReference type="SAM" id="MobiDB-lite"/>
    </source>
</evidence>
<dbReference type="PROSITE" id="PS51525">
    <property type="entry name" value="NET"/>
    <property type="match status" value="1"/>
</dbReference>